<dbReference type="Proteomes" id="UP001251524">
    <property type="component" value="Unassembled WGS sequence"/>
</dbReference>
<accession>A0ABU1WDK1</accession>
<dbReference type="Pfam" id="PF13202">
    <property type="entry name" value="EF-hand_5"/>
    <property type="match status" value="3"/>
</dbReference>
<dbReference type="PROSITE" id="PS50222">
    <property type="entry name" value="EF_HAND_2"/>
    <property type="match status" value="2"/>
</dbReference>
<feature type="signal peptide" evidence="2">
    <location>
        <begin position="1"/>
        <end position="23"/>
    </location>
</feature>
<feature type="region of interest" description="Disordered" evidence="1">
    <location>
        <begin position="62"/>
        <end position="141"/>
    </location>
</feature>
<comment type="caution">
    <text evidence="4">The sequence shown here is derived from an EMBL/GenBank/DDBJ whole genome shotgun (WGS) entry which is preliminary data.</text>
</comment>
<dbReference type="SUPFAM" id="SSF47473">
    <property type="entry name" value="EF-hand"/>
    <property type="match status" value="1"/>
</dbReference>
<feature type="compositionally biased region" description="Polar residues" evidence="1">
    <location>
        <begin position="73"/>
        <end position="85"/>
    </location>
</feature>
<sequence>MKISEKIGVALPMATLLSFAAMAGDPPKVDTNGDGMISASEHAAGSQKMFDTMDANKDGNVSAAEMDAHHQTRMSQGKSTMSMSSADKIKSKDTNGDGVLSSAENAAGAQRNFDAMDTDHDGNLSASEVKAGHDAMVSKDK</sequence>
<dbReference type="PROSITE" id="PS00018">
    <property type="entry name" value="EF_HAND_1"/>
    <property type="match status" value="2"/>
</dbReference>
<feature type="chain" id="PRO_5045606925" description="EF-hand domain-containing protein" evidence="2">
    <location>
        <begin position="24"/>
        <end position="141"/>
    </location>
</feature>
<organism evidence="4 5">
    <name type="scientific">Lysobacter niastensis</name>
    <dbReference type="NCBI Taxonomy" id="380629"/>
    <lineage>
        <taxon>Bacteria</taxon>
        <taxon>Pseudomonadati</taxon>
        <taxon>Pseudomonadota</taxon>
        <taxon>Gammaproteobacteria</taxon>
        <taxon>Lysobacterales</taxon>
        <taxon>Lysobacteraceae</taxon>
        <taxon>Lysobacter</taxon>
    </lineage>
</organism>
<evidence type="ECO:0000313" key="4">
    <source>
        <dbReference type="EMBL" id="MDR7135622.1"/>
    </source>
</evidence>
<feature type="domain" description="EF-hand" evidence="3">
    <location>
        <begin position="104"/>
        <end position="139"/>
    </location>
</feature>
<dbReference type="InterPro" id="IPR011992">
    <property type="entry name" value="EF-hand-dom_pair"/>
</dbReference>
<dbReference type="Gene3D" id="1.10.238.10">
    <property type="entry name" value="EF-hand"/>
    <property type="match status" value="2"/>
</dbReference>
<dbReference type="InterPro" id="IPR018247">
    <property type="entry name" value="EF_Hand_1_Ca_BS"/>
</dbReference>
<evidence type="ECO:0000259" key="3">
    <source>
        <dbReference type="PROSITE" id="PS50222"/>
    </source>
</evidence>
<evidence type="ECO:0000313" key="5">
    <source>
        <dbReference type="Proteomes" id="UP001251524"/>
    </source>
</evidence>
<feature type="compositionally biased region" description="Basic and acidic residues" evidence="1">
    <location>
        <begin position="130"/>
        <end position="141"/>
    </location>
</feature>
<keyword evidence="5" id="KW-1185">Reference proteome</keyword>
<evidence type="ECO:0000256" key="2">
    <source>
        <dbReference type="SAM" id="SignalP"/>
    </source>
</evidence>
<reference evidence="4 5" key="1">
    <citation type="submission" date="2023-07" db="EMBL/GenBank/DDBJ databases">
        <title>Sorghum-associated microbial communities from plants grown in Nebraska, USA.</title>
        <authorList>
            <person name="Schachtman D."/>
        </authorList>
    </citation>
    <scope>NUCLEOTIDE SEQUENCE [LARGE SCALE GENOMIC DNA]</scope>
    <source>
        <strain evidence="4 5">BE198</strain>
    </source>
</reference>
<feature type="domain" description="EF-hand" evidence="3">
    <location>
        <begin position="41"/>
        <end position="76"/>
    </location>
</feature>
<dbReference type="InterPro" id="IPR002048">
    <property type="entry name" value="EF_hand_dom"/>
</dbReference>
<proteinExistence type="predicted"/>
<protein>
    <recommendedName>
        <fullName evidence="3">EF-hand domain-containing protein</fullName>
    </recommendedName>
</protein>
<name>A0ABU1WDK1_9GAMM</name>
<evidence type="ECO:0000256" key="1">
    <source>
        <dbReference type="SAM" id="MobiDB-lite"/>
    </source>
</evidence>
<dbReference type="EMBL" id="JAVDVY010000002">
    <property type="protein sequence ID" value="MDR7135622.1"/>
    <property type="molecule type" value="Genomic_DNA"/>
</dbReference>
<keyword evidence="2" id="KW-0732">Signal</keyword>
<gene>
    <name evidence="4" type="ORF">J2X06_002831</name>
</gene>
<dbReference type="RefSeq" id="WP_310063407.1">
    <property type="nucleotide sequence ID" value="NZ_JAVDVY010000002.1"/>
</dbReference>